<keyword evidence="2" id="KW-0808">Transferase</keyword>
<comment type="caution">
    <text evidence="2">The sequence shown here is derived from an EMBL/GenBank/DDBJ whole genome shotgun (WGS) entry which is preliminary data.</text>
</comment>
<dbReference type="EMBL" id="SSOB01000002">
    <property type="protein sequence ID" value="THF84070.1"/>
    <property type="molecule type" value="Genomic_DNA"/>
</dbReference>
<accession>A0A4S4C8S4</accession>
<dbReference type="AlphaFoldDB" id="A0A4S4C8S4"/>
<name>A0A4S4C8S4_9BACL</name>
<evidence type="ECO:0000313" key="3">
    <source>
        <dbReference type="Proteomes" id="UP000310636"/>
    </source>
</evidence>
<keyword evidence="3" id="KW-1185">Reference proteome</keyword>
<dbReference type="OrthoDB" id="2666278at2"/>
<evidence type="ECO:0000256" key="1">
    <source>
        <dbReference type="SAM" id="Phobius"/>
    </source>
</evidence>
<proteinExistence type="predicted"/>
<keyword evidence="1" id="KW-0812">Transmembrane</keyword>
<dbReference type="Proteomes" id="UP000310636">
    <property type="component" value="Unassembled WGS sequence"/>
</dbReference>
<organism evidence="2 3">
    <name type="scientific">Cohnella fermenti</name>
    <dbReference type="NCBI Taxonomy" id="2565925"/>
    <lineage>
        <taxon>Bacteria</taxon>
        <taxon>Bacillati</taxon>
        <taxon>Bacillota</taxon>
        <taxon>Bacilli</taxon>
        <taxon>Bacillales</taxon>
        <taxon>Paenibacillaceae</taxon>
        <taxon>Cohnella</taxon>
    </lineage>
</organism>
<sequence>MQASPSGTPGQTVLYQAASPWTDQVKSTRRKLAELCGKHLNRPVRIQTIDGHIYDGILLGTDGCHLQLAVQQAQTPYGQRFFNPYSAAAITTLVLYELLVITLLI</sequence>
<keyword evidence="1" id="KW-0472">Membrane</keyword>
<feature type="transmembrane region" description="Helical" evidence="1">
    <location>
        <begin position="85"/>
        <end position="104"/>
    </location>
</feature>
<gene>
    <name evidence="2" type="ORF">E6C55_01825</name>
</gene>
<reference evidence="2 3" key="1">
    <citation type="submission" date="2019-04" db="EMBL/GenBank/DDBJ databases">
        <title>Cohnella sp. nov. isolated from preserved vegetables.</title>
        <authorList>
            <person name="Lin S.-Y."/>
            <person name="Hung M.-H."/>
            <person name="Young C.-C."/>
        </authorList>
    </citation>
    <scope>NUCLEOTIDE SEQUENCE [LARGE SCALE GENOMIC DNA]</scope>
    <source>
        <strain evidence="2 3">CC-MHH1044</strain>
    </source>
</reference>
<protein>
    <submittedName>
        <fullName evidence="2">Acetyl-CoA acetyltransferase</fullName>
    </submittedName>
</protein>
<dbReference type="RefSeq" id="WP_136368072.1">
    <property type="nucleotide sequence ID" value="NZ_SSOB01000002.1"/>
</dbReference>
<evidence type="ECO:0000313" key="2">
    <source>
        <dbReference type="EMBL" id="THF84070.1"/>
    </source>
</evidence>
<dbReference type="GO" id="GO:0016740">
    <property type="term" value="F:transferase activity"/>
    <property type="evidence" value="ECO:0007669"/>
    <property type="project" value="UniProtKB-KW"/>
</dbReference>
<keyword evidence="1" id="KW-1133">Transmembrane helix</keyword>